<accession>A0A9D1SG12</accession>
<dbReference type="AlphaFoldDB" id="A0A9D1SG12"/>
<name>A0A9D1SG12_9FIRM</name>
<reference evidence="2" key="2">
    <citation type="journal article" date="2021" name="PeerJ">
        <title>Extensive microbial diversity within the chicken gut microbiome revealed by metagenomics and culture.</title>
        <authorList>
            <person name="Gilroy R."/>
            <person name="Ravi A."/>
            <person name="Getino M."/>
            <person name="Pursley I."/>
            <person name="Horton D.L."/>
            <person name="Alikhan N.F."/>
            <person name="Baker D."/>
            <person name="Gharbi K."/>
            <person name="Hall N."/>
            <person name="Watson M."/>
            <person name="Adriaenssens E.M."/>
            <person name="Foster-Nyarko E."/>
            <person name="Jarju S."/>
            <person name="Secka A."/>
            <person name="Antonio M."/>
            <person name="Oren A."/>
            <person name="Chaudhuri R.R."/>
            <person name="La Ragione R."/>
            <person name="Hildebrand F."/>
            <person name="Pallen M.J."/>
        </authorList>
    </citation>
    <scope>NUCLEOTIDE SEQUENCE</scope>
    <source>
        <strain evidence="2">11687</strain>
    </source>
</reference>
<feature type="compositionally biased region" description="Basic and acidic residues" evidence="1">
    <location>
        <begin position="66"/>
        <end position="81"/>
    </location>
</feature>
<feature type="region of interest" description="Disordered" evidence="1">
    <location>
        <begin position="40"/>
        <end position="115"/>
    </location>
</feature>
<gene>
    <name evidence="2" type="ORF">IAC57_01690</name>
</gene>
<organism evidence="2 3">
    <name type="scientific">Candidatus Scatosoma pullistercoris</name>
    <dbReference type="NCBI Taxonomy" id="2840934"/>
    <lineage>
        <taxon>Bacteria</taxon>
        <taxon>Bacillati</taxon>
        <taxon>Bacillota</taxon>
        <taxon>Clostridia</taxon>
        <taxon>Candidatus Scatosoma</taxon>
    </lineage>
</organism>
<sequence>MKGMKHALLSATAGGAFWLLFLFFVCFFCVHTARLARMGWQARKTPPTSEKNPPGSGNNAPGTSHAPEKTTGEQPERREPDSPAPAAPEPVYYIVERKRKKAKSTYSPPREIRFK</sequence>
<evidence type="ECO:0000313" key="3">
    <source>
        <dbReference type="Proteomes" id="UP000824081"/>
    </source>
</evidence>
<proteinExistence type="predicted"/>
<reference evidence="2" key="1">
    <citation type="submission" date="2020-10" db="EMBL/GenBank/DDBJ databases">
        <authorList>
            <person name="Gilroy R."/>
        </authorList>
    </citation>
    <scope>NUCLEOTIDE SEQUENCE</scope>
    <source>
        <strain evidence="2">11687</strain>
    </source>
</reference>
<dbReference type="Proteomes" id="UP000824081">
    <property type="component" value="Unassembled WGS sequence"/>
</dbReference>
<comment type="caution">
    <text evidence="2">The sequence shown here is derived from an EMBL/GenBank/DDBJ whole genome shotgun (WGS) entry which is preliminary data.</text>
</comment>
<dbReference type="EMBL" id="DVMZ01000049">
    <property type="protein sequence ID" value="HIU58791.1"/>
    <property type="molecule type" value="Genomic_DNA"/>
</dbReference>
<evidence type="ECO:0000313" key="2">
    <source>
        <dbReference type="EMBL" id="HIU58791.1"/>
    </source>
</evidence>
<feature type="compositionally biased region" description="Polar residues" evidence="1">
    <location>
        <begin position="46"/>
        <end position="62"/>
    </location>
</feature>
<protein>
    <submittedName>
        <fullName evidence="2">Uncharacterized protein</fullName>
    </submittedName>
</protein>
<evidence type="ECO:0000256" key="1">
    <source>
        <dbReference type="SAM" id="MobiDB-lite"/>
    </source>
</evidence>